<reference evidence="7 8" key="1">
    <citation type="journal article" date="2019" name="Int. J. Syst. Evol. Microbiol.">
        <title>The Global Catalogue of Microorganisms (GCM) 10K type strain sequencing project: providing services to taxonomists for standard genome sequencing and annotation.</title>
        <authorList>
            <consortium name="The Broad Institute Genomics Platform"/>
            <consortium name="The Broad Institute Genome Sequencing Center for Infectious Disease"/>
            <person name="Wu L."/>
            <person name="Ma J."/>
        </authorList>
    </citation>
    <scope>NUCLEOTIDE SEQUENCE [LARGE SCALE GENOMIC DNA]</scope>
    <source>
        <strain evidence="7 8">JCM 14323</strain>
    </source>
</reference>
<accession>A0ABN2MWU6</accession>
<dbReference type="Gene3D" id="3.30.450.270">
    <property type="match status" value="1"/>
</dbReference>
<dbReference type="InterPro" id="IPR035965">
    <property type="entry name" value="PAS-like_dom_sf"/>
</dbReference>
<dbReference type="CDD" id="cd01949">
    <property type="entry name" value="GGDEF"/>
    <property type="match status" value="1"/>
</dbReference>
<evidence type="ECO:0008006" key="9">
    <source>
        <dbReference type="Google" id="ProtNLM"/>
    </source>
</evidence>
<evidence type="ECO:0000256" key="1">
    <source>
        <dbReference type="ARBA" id="ARBA00022543"/>
    </source>
</evidence>
<dbReference type="PROSITE" id="PS50046">
    <property type="entry name" value="PHYTOCHROME_2"/>
    <property type="match status" value="1"/>
</dbReference>
<dbReference type="InterPro" id="IPR043128">
    <property type="entry name" value="Rev_trsase/Diguanyl_cyclase"/>
</dbReference>
<dbReference type="InterPro" id="IPR016132">
    <property type="entry name" value="Phyto_chromo_attachment"/>
</dbReference>
<dbReference type="NCBIfam" id="TIGR00254">
    <property type="entry name" value="GGDEF"/>
    <property type="match status" value="1"/>
</dbReference>
<protein>
    <recommendedName>
        <fullName evidence="9">Diguanylate cyclase</fullName>
    </recommendedName>
</protein>
<dbReference type="InterPro" id="IPR000160">
    <property type="entry name" value="GGDEF_dom"/>
</dbReference>
<organism evidence="7 8">
    <name type="scientific">Agromyces salentinus</name>
    <dbReference type="NCBI Taxonomy" id="269421"/>
    <lineage>
        <taxon>Bacteria</taxon>
        <taxon>Bacillati</taxon>
        <taxon>Actinomycetota</taxon>
        <taxon>Actinomycetes</taxon>
        <taxon>Micrococcales</taxon>
        <taxon>Microbacteriaceae</taxon>
        <taxon>Agromyces</taxon>
    </lineage>
</organism>
<dbReference type="PROSITE" id="PS50887">
    <property type="entry name" value="GGDEF"/>
    <property type="match status" value="1"/>
</dbReference>
<name>A0ABN2MWU6_9MICO</name>
<dbReference type="Gene3D" id="3.30.450.40">
    <property type="match status" value="1"/>
</dbReference>
<dbReference type="InterPro" id="IPR043150">
    <property type="entry name" value="Phytochrome_PHY_sf"/>
</dbReference>
<dbReference type="InterPro" id="IPR050469">
    <property type="entry name" value="Diguanylate_Cyclase"/>
</dbReference>
<dbReference type="Gene3D" id="3.30.450.20">
    <property type="entry name" value="PAS domain"/>
    <property type="match status" value="1"/>
</dbReference>
<evidence type="ECO:0000256" key="3">
    <source>
        <dbReference type="ARBA" id="ARBA00022991"/>
    </source>
</evidence>
<dbReference type="EMBL" id="BAAANK010000007">
    <property type="protein sequence ID" value="GAA1838543.1"/>
    <property type="molecule type" value="Genomic_DNA"/>
</dbReference>
<evidence type="ECO:0000313" key="7">
    <source>
        <dbReference type="EMBL" id="GAA1838543.1"/>
    </source>
</evidence>
<dbReference type="Gene3D" id="3.30.70.270">
    <property type="match status" value="1"/>
</dbReference>
<dbReference type="SUPFAM" id="SSF55781">
    <property type="entry name" value="GAF domain-like"/>
    <property type="match status" value="2"/>
</dbReference>
<evidence type="ECO:0000259" key="6">
    <source>
        <dbReference type="PROSITE" id="PS50887"/>
    </source>
</evidence>
<evidence type="ECO:0000313" key="8">
    <source>
        <dbReference type="Proteomes" id="UP001501746"/>
    </source>
</evidence>
<sequence>MDPAELAIDPDELRRLAECAKEPIRTPGTIQGHGTLLGIDDATQVIVVASENAREWLGRPVVEIDDADLEFAMRTGRAIDPVRVEWQGVPTDAIVHRLDGLTLVELEPVPPGNEYARTAVVEAITRLSGLTSIEELRAEAAAAIRRITGFDRVMIYHFHDDGHGEVVADDHVDELEPYIGLHFPASDIPAQARALYLAKLGRAIASTTDPGIPLLSVAGDARSIDLSNAELRSVSPHHLEYMRNMGQASTFSLSLVEDGRLVGMITCAHRTERRLPVLLRRSLEVLAGQLAMQFASMREITRLRHMVEVRERRAALLAPLYASDDIRKALLGGSQTVLDLVPADGVFVRIGGIVRVGGDVPPIADVTRALELLEGGSFVSEALANDRPDVASLLPDVAGMLVVSLDGDGDVLVFFRGEVLREISWLGDPGGVDRPDELSPRTSFSAWQRTIVGRSEPWGTVVDEAADLGSELQVALQRRAEAQLAELAMRDALTGLYNRRYLVERLETRGPVGADGKAVLFVDLDEFKSINDRYGHDVGDAVILEVAERLAANSREQDEVVRLGGDEFVVLLDGVIGEDVQAIADRMVEAIAAPIVRGRVSLTVTASCGVVVAEPGTPRTGLLEAADAAMYRAKRAGRNRVSL</sequence>
<dbReference type="InterPro" id="IPR029787">
    <property type="entry name" value="Nucleotide_cyclase"/>
</dbReference>
<dbReference type="SUPFAM" id="SSF55785">
    <property type="entry name" value="PYP-like sensor domain (PAS domain)"/>
    <property type="match status" value="1"/>
</dbReference>
<dbReference type="InterPro" id="IPR013515">
    <property type="entry name" value="Phytochrome_cen-reg"/>
</dbReference>
<dbReference type="Pfam" id="PF00990">
    <property type="entry name" value="GGDEF"/>
    <property type="match status" value="1"/>
</dbReference>
<dbReference type="Proteomes" id="UP001501746">
    <property type="component" value="Unassembled WGS sequence"/>
</dbReference>
<evidence type="ECO:0000256" key="4">
    <source>
        <dbReference type="ARBA" id="ARBA00023170"/>
    </source>
</evidence>
<dbReference type="Pfam" id="PF08446">
    <property type="entry name" value="PAS_2"/>
    <property type="match status" value="1"/>
</dbReference>
<gene>
    <name evidence="7" type="ORF">GCM10009750_25280</name>
</gene>
<dbReference type="Pfam" id="PF01590">
    <property type="entry name" value="GAF"/>
    <property type="match status" value="1"/>
</dbReference>
<dbReference type="InterPro" id="IPR029016">
    <property type="entry name" value="GAF-like_dom_sf"/>
</dbReference>
<dbReference type="SMART" id="SM00065">
    <property type="entry name" value="GAF"/>
    <property type="match status" value="1"/>
</dbReference>
<dbReference type="SUPFAM" id="SSF55073">
    <property type="entry name" value="Nucleotide cyclase"/>
    <property type="match status" value="1"/>
</dbReference>
<keyword evidence="2" id="KW-0716">Sensory transduction</keyword>
<keyword evidence="4" id="KW-0675">Receptor</keyword>
<dbReference type="InterPro" id="IPR013654">
    <property type="entry name" value="PAS_2"/>
</dbReference>
<dbReference type="PANTHER" id="PTHR45138">
    <property type="entry name" value="REGULATORY COMPONENTS OF SENSORY TRANSDUCTION SYSTEM"/>
    <property type="match status" value="1"/>
</dbReference>
<keyword evidence="1" id="KW-0600">Photoreceptor protein</keyword>
<feature type="domain" description="Phytochrome chromophore attachment site" evidence="5">
    <location>
        <begin position="132"/>
        <end position="293"/>
    </location>
</feature>
<proteinExistence type="predicted"/>
<keyword evidence="3" id="KW-0157">Chromophore</keyword>
<dbReference type="PANTHER" id="PTHR45138:SF9">
    <property type="entry name" value="DIGUANYLATE CYCLASE DGCM-RELATED"/>
    <property type="match status" value="1"/>
</dbReference>
<evidence type="ECO:0000256" key="2">
    <source>
        <dbReference type="ARBA" id="ARBA00022606"/>
    </source>
</evidence>
<dbReference type="SMART" id="SM00267">
    <property type="entry name" value="GGDEF"/>
    <property type="match status" value="1"/>
</dbReference>
<dbReference type="InterPro" id="IPR003018">
    <property type="entry name" value="GAF"/>
</dbReference>
<comment type="caution">
    <text evidence="7">The sequence shown here is derived from an EMBL/GenBank/DDBJ whole genome shotgun (WGS) entry which is preliminary data.</text>
</comment>
<dbReference type="InterPro" id="IPR001294">
    <property type="entry name" value="Phytochrome"/>
</dbReference>
<dbReference type="Pfam" id="PF00360">
    <property type="entry name" value="PHY"/>
    <property type="match status" value="1"/>
</dbReference>
<feature type="domain" description="GGDEF" evidence="6">
    <location>
        <begin position="515"/>
        <end position="643"/>
    </location>
</feature>
<evidence type="ECO:0000259" key="5">
    <source>
        <dbReference type="PROSITE" id="PS50046"/>
    </source>
</evidence>
<dbReference type="PRINTS" id="PR01033">
    <property type="entry name" value="PHYTOCHROME"/>
</dbReference>
<keyword evidence="8" id="KW-1185">Reference proteome</keyword>